<dbReference type="EMBL" id="CM047588">
    <property type="protein sequence ID" value="KAI9905946.1"/>
    <property type="molecule type" value="Genomic_DNA"/>
</dbReference>
<protein>
    <submittedName>
        <fullName evidence="1">Uncharacterized protein</fullName>
    </submittedName>
</protein>
<accession>A0ACC0VKE0</accession>
<keyword evidence="2" id="KW-1185">Reference proteome</keyword>
<comment type="caution">
    <text evidence="1">The sequence shown here is derived from an EMBL/GenBank/DDBJ whole genome shotgun (WGS) entry which is preliminary data.</text>
</comment>
<proteinExistence type="predicted"/>
<reference evidence="1 2" key="1">
    <citation type="journal article" date="2022" name="bioRxiv">
        <title>The genome of the oomycete Peronosclerospora sorghi, a cosmopolitan pathogen of maize and sorghum, is inflated with dispersed pseudogenes.</title>
        <authorList>
            <person name="Fletcher K."/>
            <person name="Martin F."/>
            <person name="Isakeit T."/>
            <person name="Cavanaugh K."/>
            <person name="Magill C."/>
            <person name="Michelmore R."/>
        </authorList>
    </citation>
    <scope>NUCLEOTIDE SEQUENCE [LARGE SCALE GENOMIC DNA]</scope>
    <source>
        <strain evidence="1">P6</strain>
    </source>
</reference>
<organism evidence="1 2">
    <name type="scientific">Peronosclerospora sorghi</name>
    <dbReference type="NCBI Taxonomy" id="230839"/>
    <lineage>
        <taxon>Eukaryota</taxon>
        <taxon>Sar</taxon>
        <taxon>Stramenopiles</taxon>
        <taxon>Oomycota</taxon>
        <taxon>Peronosporomycetes</taxon>
        <taxon>Peronosporales</taxon>
        <taxon>Peronosporaceae</taxon>
        <taxon>Peronosclerospora</taxon>
    </lineage>
</organism>
<sequence>MVERHYCKYCNVWTQSDKQSIKRHEHGRKHKDQVDLALKRRREAKSDAATSQRELQTQLQQIEKAAQMKFEQDMARGKTRAPPPPPRRGQTNAPRPPPRRPVDQNEATPALSVETRDKNVRLPFETSRFFHGAYDAPPMEEEEESSGVYAVRGSVYLEGKKHETQLVTGSACQIWVEDVEQWLDALVDEATVHRVPNTEVSFRRFTVSYLLPAQKLDTGEQAKPTCEREVLADRLRIPLPAHMTLEAAEKMVEQWRQGDAANTPACASVGIDETTGMGEWRTVEVIQGDESPEAVAKRAEVAEAEAAQRLEEQTRLDSFEALSSQGDNALGAYNPWGGSYKGVDVEDAALGRRSEEINITTSGNVSFKKRGEKKQKRRRVHTDDE</sequence>
<name>A0ACC0VKE0_9STRA</name>
<evidence type="ECO:0000313" key="1">
    <source>
        <dbReference type="EMBL" id="KAI9905946.1"/>
    </source>
</evidence>
<evidence type="ECO:0000313" key="2">
    <source>
        <dbReference type="Proteomes" id="UP001163321"/>
    </source>
</evidence>
<gene>
    <name evidence="1" type="ORF">PsorP6_014112</name>
</gene>
<dbReference type="Proteomes" id="UP001163321">
    <property type="component" value="Chromosome 9"/>
</dbReference>